<proteinExistence type="predicted"/>
<gene>
    <name evidence="1" type="ORF">SAMN02910406_02120</name>
</gene>
<sequence>MTEYEAYDKLFSKYPDVVTVKDVSEMLGLGIRNTYKLFSDGKLHSLNCCKKILVTKIEVINYVLQCAQQRGE</sequence>
<dbReference type="RefSeq" id="WP_074961659.1">
    <property type="nucleotide sequence ID" value="NZ_FOKQ01000017.1"/>
</dbReference>
<organism evidence="1 2">
    <name type="scientific">Ruminococcus albus</name>
    <dbReference type="NCBI Taxonomy" id="1264"/>
    <lineage>
        <taxon>Bacteria</taxon>
        <taxon>Bacillati</taxon>
        <taxon>Bacillota</taxon>
        <taxon>Clostridia</taxon>
        <taxon>Eubacteriales</taxon>
        <taxon>Oscillospiraceae</taxon>
        <taxon>Ruminococcus</taxon>
    </lineage>
</organism>
<dbReference type="Proteomes" id="UP000182192">
    <property type="component" value="Unassembled WGS sequence"/>
</dbReference>
<dbReference type="EMBL" id="FOKQ01000017">
    <property type="protein sequence ID" value="SFC65611.1"/>
    <property type="molecule type" value="Genomic_DNA"/>
</dbReference>
<dbReference type="AlphaFoldDB" id="A0A1I1KXZ3"/>
<reference evidence="1 2" key="1">
    <citation type="submission" date="2016-10" db="EMBL/GenBank/DDBJ databases">
        <authorList>
            <person name="de Groot N.N."/>
        </authorList>
    </citation>
    <scope>NUCLEOTIDE SEQUENCE [LARGE SCALE GENOMIC DNA]</scope>
    <source>
        <strain evidence="1 2">AR67</strain>
    </source>
</reference>
<protein>
    <recommendedName>
        <fullName evidence="3">DNA binding domain-containing protein, excisionase family</fullName>
    </recommendedName>
</protein>
<name>A0A1I1KXZ3_RUMAL</name>
<evidence type="ECO:0000313" key="1">
    <source>
        <dbReference type="EMBL" id="SFC65611.1"/>
    </source>
</evidence>
<evidence type="ECO:0000313" key="2">
    <source>
        <dbReference type="Proteomes" id="UP000182192"/>
    </source>
</evidence>
<evidence type="ECO:0008006" key="3">
    <source>
        <dbReference type="Google" id="ProtNLM"/>
    </source>
</evidence>
<accession>A0A1I1KXZ3</accession>
<dbReference type="OrthoDB" id="1655135at2"/>